<evidence type="ECO:0000313" key="1">
    <source>
        <dbReference type="EMBL" id="GGI11651.1"/>
    </source>
</evidence>
<dbReference type="AlphaFoldDB" id="A0A8J3AJ80"/>
<comment type="caution">
    <text evidence="1">The sequence shown here is derived from an EMBL/GenBank/DDBJ whole genome shotgun (WGS) entry which is preliminary data.</text>
</comment>
<organism evidence="1 2">
    <name type="scientific">Gottfriedia solisilvae</name>
    <dbReference type="NCBI Taxonomy" id="1516104"/>
    <lineage>
        <taxon>Bacteria</taxon>
        <taxon>Bacillati</taxon>
        <taxon>Bacillota</taxon>
        <taxon>Bacilli</taxon>
        <taxon>Bacillales</taxon>
        <taxon>Bacillaceae</taxon>
        <taxon>Gottfriedia</taxon>
    </lineage>
</organism>
<sequence>MREKKIRGIKRKSNKLIKRIIENTAVFPKDFYNERYWHMHLPVSQSFINSKKTPLKIKRLCIQTLIDQASMLIENKPNSSETFRVVVAIDLPDLFSSQIIVFKGDSYFNSFFDRDDEFQKWIPLTDNRNLKSEWNLVIPKEMQTIGYNEIISDYVEDTDDIDVTHEGEIWFIGELN</sequence>
<dbReference type="Pfam" id="PF13079">
    <property type="entry name" value="DUF3916"/>
    <property type="match status" value="1"/>
</dbReference>
<name>A0A8J3AJ80_9BACI</name>
<evidence type="ECO:0008006" key="3">
    <source>
        <dbReference type="Google" id="ProtNLM"/>
    </source>
</evidence>
<dbReference type="RefSeq" id="WP_087999128.1">
    <property type="nucleotide sequence ID" value="NZ_BMHB01000001.1"/>
</dbReference>
<protein>
    <recommendedName>
        <fullName evidence="3">Group-specific protein</fullName>
    </recommendedName>
</protein>
<reference evidence="2" key="1">
    <citation type="journal article" date="2019" name="Int. J. Syst. Evol. Microbiol.">
        <title>The Global Catalogue of Microorganisms (GCM) 10K type strain sequencing project: providing services to taxonomists for standard genome sequencing and annotation.</title>
        <authorList>
            <consortium name="The Broad Institute Genomics Platform"/>
            <consortium name="The Broad Institute Genome Sequencing Center for Infectious Disease"/>
            <person name="Wu L."/>
            <person name="Ma J."/>
        </authorList>
    </citation>
    <scope>NUCLEOTIDE SEQUENCE [LARGE SCALE GENOMIC DNA]</scope>
    <source>
        <strain evidence="2">CGMCC 1.14993</strain>
    </source>
</reference>
<dbReference type="Proteomes" id="UP000626244">
    <property type="component" value="Unassembled WGS sequence"/>
</dbReference>
<dbReference type="InterPro" id="IPR025075">
    <property type="entry name" value="DUF3916"/>
</dbReference>
<keyword evidence="2" id="KW-1185">Reference proteome</keyword>
<accession>A0A8J3AJ80</accession>
<dbReference type="OrthoDB" id="2426896at2"/>
<dbReference type="EMBL" id="BMHB01000001">
    <property type="protein sequence ID" value="GGI11651.1"/>
    <property type="molecule type" value="Genomic_DNA"/>
</dbReference>
<proteinExistence type="predicted"/>
<gene>
    <name evidence="1" type="ORF">GCM10007380_08910</name>
</gene>
<evidence type="ECO:0000313" key="2">
    <source>
        <dbReference type="Proteomes" id="UP000626244"/>
    </source>
</evidence>